<evidence type="ECO:0000313" key="2">
    <source>
        <dbReference type="EMBL" id="QGS51538.1"/>
    </source>
</evidence>
<gene>
    <name evidence="2" type="ORF">STABA_v1c01710</name>
</gene>
<organism evidence="2 3">
    <name type="scientific">Spiroplasma tabanidicola</name>
    <dbReference type="NCBI Taxonomy" id="324079"/>
    <lineage>
        <taxon>Bacteria</taxon>
        <taxon>Bacillati</taxon>
        <taxon>Mycoplasmatota</taxon>
        <taxon>Mollicutes</taxon>
        <taxon>Entomoplasmatales</taxon>
        <taxon>Spiroplasmataceae</taxon>
        <taxon>Spiroplasma</taxon>
    </lineage>
</organism>
<dbReference type="EMBL" id="CP046276">
    <property type="protein sequence ID" value="QGS51538.1"/>
    <property type="molecule type" value="Genomic_DNA"/>
</dbReference>
<keyword evidence="1" id="KW-0812">Transmembrane</keyword>
<dbReference type="Proteomes" id="UP000424468">
    <property type="component" value="Chromosome"/>
</dbReference>
<name>A0A6I6CBH8_9MOLU</name>
<protein>
    <submittedName>
        <fullName evidence="2">Uncharacterized protein</fullName>
    </submittedName>
</protein>
<feature type="transmembrane region" description="Helical" evidence="1">
    <location>
        <begin position="12"/>
        <end position="35"/>
    </location>
</feature>
<accession>A0A6I6CBH8</accession>
<evidence type="ECO:0000256" key="1">
    <source>
        <dbReference type="SAM" id="Phobius"/>
    </source>
</evidence>
<dbReference type="AlphaFoldDB" id="A0A6I6CBH8"/>
<keyword evidence="3" id="KW-1185">Reference proteome</keyword>
<dbReference type="OrthoDB" id="389640at2"/>
<dbReference type="RefSeq" id="WP_156005598.1">
    <property type="nucleotide sequence ID" value="NZ_CP046276.1"/>
</dbReference>
<reference evidence="2 3" key="1">
    <citation type="submission" date="2019-11" db="EMBL/GenBank/DDBJ databases">
        <title>Complete genome sequence of Spiroplasma tabanidicola TAUS-1 (DSM 22603).</title>
        <authorList>
            <person name="Huang C.-T."/>
            <person name="Lin Y.-C."/>
            <person name="Kuo C.-H."/>
        </authorList>
    </citation>
    <scope>NUCLEOTIDE SEQUENCE [LARGE SCALE GENOMIC DNA]</scope>
    <source>
        <strain evidence="2 3">TAUS-1</strain>
    </source>
</reference>
<dbReference type="KEGG" id="stab:STABA_v1c01710"/>
<proteinExistence type="predicted"/>
<feature type="transmembrane region" description="Helical" evidence="1">
    <location>
        <begin position="55"/>
        <end position="84"/>
    </location>
</feature>
<keyword evidence="1" id="KW-1133">Transmembrane helix</keyword>
<evidence type="ECO:0000313" key="3">
    <source>
        <dbReference type="Proteomes" id="UP000424468"/>
    </source>
</evidence>
<sequence>MNAGYWKRYAMNVVNALLIFMTLGVYFIICCIRFWSGEKNMGMYAASVSYSDSSAMGKLFLCRILEALFCILFIPLIINFITIIMKKGTFAERWANNFFIED</sequence>
<keyword evidence="1" id="KW-0472">Membrane</keyword>